<name>A0A5B7IYN5_PORTR</name>
<dbReference type="Proteomes" id="UP000324222">
    <property type="component" value="Unassembled WGS sequence"/>
</dbReference>
<feature type="region of interest" description="Disordered" evidence="1">
    <location>
        <begin position="33"/>
        <end position="70"/>
    </location>
</feature>
<reference evidence="2 3" key="1">
    <citation type="submission" date="2019-05" db="EMBL/GenBank/DDBJ databases">
        <title>Another draft genome of Portunus trituberculatus and its Hox gene families provides insights of decapod evolution.</title>
        <authorList>
            <person name="Jeong J.-H."/>
            <person name="Song I."/>
            <person name="Kim S."/>
            <person name="Choi T."/>
            <person name="Kim D."/>
            <person name="Ryu S."/>
            <person name="Kim W."/>
        </authorList>
    </citation>
    <scope>NUCLEOTIDE SEQUENCE [LARGE SCALE GENOMIC DNA]</scope>
    <source>
        <tissue evidence="2">Muscle</tissue>
    </source>
</reference>
<accession>A0A5B7IYN5</accession>
<evidence type="ECO:0000313" key="2">
    <source>
        <dbReference type="EMBL" id="MPC86557.1"/>
    </source>
</evidence>
<dbReference type="AlphaFoldDB" id="A0A5B7IYN5"/>
<organism evidence="2 3">
    <name type="scientific">Portunus trituberculatus</name>
    <name type="common">Swimming crab</name>
    <name type="synonym">Neptunus trituberculatus</name>
    <dbReference type="NCBI Taxonomy" id="210409"/>
    <lineage>
        <taxon>Eukaryota</taxon>
        <taxon>Metazoa</taxon>
        <taxon>Ecdysozoa</taxon>
        <taxon>Arthropoda</taxon>
        <taxon>Crustacea</taxon>
        <taxon>Multicrustacea</taxon>
        <taxon>Malacostraca</taxon>
        <taxon>Eumalacostraca</taxon>
        <taxon>Eucarida</taxon>
        <taxon>Decapoda</taxon>
        <taxon>Pleocyemata</taxon>
        <taxon>Brachyura</taxon>
        <taxon>Eubrachyura</taxon>
        <taxon>Portunoidea</taxon>
        <taxon>Portunidae</taxon>
        <taxon>Portuninae</taxon>
        <taxon>Portunus</taxon>
    </lineage>
</organism>
<proteinExistence type="predicted"/>
<sequence>MCHHCETYGQALLVAARILPRCCYPGRRREIDKFSTGGRQSEGRQGASRHGTWRQWRSRSRGGRERKRDEGCLTVKRKRFL</sequence>
<comment type="caution">
    <text evidence="2">The sequence shown here is derived from an EMBL/GenBank/DDBJ whole genome shotgun (WGS) entry which is preliminary data.</text>
</comment>
<keyword evidence="3" id="KW-1185">Reference proteome</keyword>
<dbReference type="EMBL" id="VSRR010071849">
    <property type="protein sequence ID" value="MPC86557.1"/>
    <property type="molecule type" value="Genomic_DNA"/>
</dbReference>
<evidence type="ECO:0000256" key="1">
    <source>
        <dbReference type="SAM" id="MobiDB-lite"/>
    </source>
</evidence>
<protein>
    <submittedName>
        <fullName evidence="2">Uncharacterized protein</fullName>
    </submittedName>
</protein>
<gene>
    <name evidence="2" type="ORF">E2C01_081388</name>
</gene>
<evidence type="ECO:0000313" key="3">
    <source>
        <dbReference type="Proteomes" id="UP000324222"/>
    </source>
</evidence>